<evidence type="ECO:0000313" key="3">
    <source>
        <dbReference type="EMBL" id="QIZ72101.1"/>
    </source>
</evidence>
<feature type="signal peptide" evidence="2">
    <location>
        <begin position="1"/>
        <end position="27"/>
    </location>
</feature>
<keyword evidence="2" id="KW-0732">Signal</keyword>
<sequence length="183" mass="20884">MKGRMHRRQLCALTALSVLLGTTAAYAAPPEFGNPEIVAQRPGGPGRGRGQGGQRWIEQLDLSQDQQQRIQQIRDRYRSEAESTYTQMMQLRQEMQDLMVGNGSDSQLRSKHDEMMKLHQRMGELRFDQMLEIRAVLSAEQRQQWAQQMQQRHQNRGNRQGNRPGNGRGMGPGGGMDDDFFGE</sequence>
<dbReference type="KEGG" id="oxy:HCG48_17260"/>
<feature type="region of interest" description="Disordered" evidence="1">
    <location>
        <begin position="33"/>
        <end position="53"/>
    </location>
</feature>
<accession>A0A6H1TZU2</accession>
<evidence type="ECO:0000313" key="4">
    <source>
        <dbReference type="Proteomes" id="UP000500857"/>
    </source>
</evidence>
<dbReference type="RefSeq" id="WP_168570251.1">
    <property type="nucleotide sequence ID" value="NZ_CP051167.1"/>
</dbReference>
<organism evidence="3 4">
    <name type="scientific">Oxynema aestuarii AP17</name>
    <dbReference type="NCBI Taxonomy" id="2064643"/>
    <lineage>
        <taxon>Bacteria</taxon>
        <taxon>Bacillati</taxon>
        <taxon>Cyanobacteriota</taxon>
        <taxon>Cyanophyceae</taxon>
        <taxon>Oscillatoriophycideae</taxon>
        <taxon>Oscillatoriales</taxon>
        <taxon>Oscillatoriaceae</taxon>
        <taxon>Oxynema</taxon>
        <taxon>Oxynema aestuarii</taxon>
    </lineage>
</organism>
<keyword evidence="4" id="KW-1185">Reference proteome</keyword>
<dbReference type="Proteomes" id="UP000500857">
    <property type="component" value="Chromosome"/>
</dbReference>
<gene>
    <name evidence="3" type="ORF">HCG48_17260</name>
</gene>
<feature type="chain" id="PRO_5026018951" evidence="2">
    <location>
        <begin position="28"/>
        <end position="183"/>
    </location>
</feature>
<feature type="compositionally biased region" description="Gly residues" evidence="1">
    <location>
        <begin position="43"/>
        <end position="53"/>
    </location>
</feature>
<feature type="region of interest" description="Disordered" evidence="1">
    <location>
        <begin position="144"/>
        <end position="183"/>
    </location>
</feature>
<dbReference type="EMBL" id="CP051167">
    <property type="protein sequence ID" value="QIZ72101.1"/>
    <property type="molecule type" value="Genomic_DNA"/>
</dbReference>
<protein>
    <submittedName>
        <fullName evidence="3">Periplasmic heavy metal sensor</fullName>
    </submittedName>
</protein>
<dbReference type="InterPro" id="IPR012899">
    <property type="entry name" value="LTXXQ"/>
</dbReference>
<feature type="compositionally biased region" description="Gly residues" evidence="1">
    <location>
        <begin position="164"/>
        <end position="175"/>
    </location>
</feature>
<proteinExistence type="predicted"/>
<evidence type="ECO:0000256" key="1">
    <source>
        <dbReference type="SAM" id="MobiDB-lite"/>
    </source>
</evidence>
<name>A0A6H1TZU2_9CYAN</name>
<feature type="compositionally biased region" description="Low complexity" evidence="1">
    <location>
        <begin position="144"/>
        <end position="163"/>
    </location>
</feature>
<dbReference type="AlphaFoldDB" id="A0A6H1TZU2"/>
<dbReference type="Gene3D" id="1.20.120.1490">
    <property type="match status" value="1"/>
</dbReference>
<reference evidence="3 4" key="1">
    <citation type="submission" date="2020-04" db="EMBL/GenBank/DDBJ databases">
        <authorList>
            <person name="Basu S."/>
            <person name="Maruthanayagam V."/>
            <person name="Chakraborty S."/>
            <person name="Pramanik A."/>
            <person name="Mukherjee J."/>
            <person name="Brink B."/>
        </authorList>
    </citation>
    <scope>NUCLEOTIDE SEQUENCE [LARGE SCALE GENOMIC DNA]</scope>
    <source>
        <strain evidence="3 4">AP17</strain>
    </source>
</reference>
<evidence type="ECO:0000256" key="2">
    <source>
        <dbReference type="SAM" id="SignalP"/>
    </source>
</evidence>
<dbReference type="Pfam" id="PF07813">
    <property type="entry name" value="LTXXQ"/>
    <property type="match status" value="1"/>
</dbReference>